<dbReference type="GO" id="GO:0004239">
    <property type="term" value="F:initiator methionyl aminopeptidase activity"/>
    <property type="evidence" value="ECO:0007669"/>
    <property type="project" value="UniProtKB-UniRule"/>
</dbReference>
<dbReference type="CDD" id="cd01086">
    <property type="entry name" value="MetAP1"/>
    <property type="match status" value="1"/>
</dbReference>
<dbReference type="Proteomes" id="UP000007814">
    <property type="component" value="Unassembled WGS sequence"/>
</dbReference>
<evidence type="ECO:0000256" key="1">
    <source>
        <dbReference type="ARBA" id="ARBA00002521"/>
    </source>
</evidence>
<dbReference type="GO" id="GO:0070006">
    <property type="term" value="F:metalloaminopeptidase activity"/>
    <property type="evidence" value="ECO:0007669"/>
    <property type="project" value="UniProtKB-UniRule"/>
</dbReference>
<feature type="binding site" evidence="6">
    <location>
        <position position="184"/>
    </location>
    <ligand>
        <name>a divalent metal cation</name>
        <dbReference type="ChEBI" id="CHEBI:60240"/>
        <label>1</label>
    </ligand>
</feature>
<dbReference type="EMBL" id="ALJK01000141">
    <property type="protein sequence ID" value="EJN84616.1"/>
    <property type="molecule type" value="Genomic_DNA"/>
</dbReference>
<dbReference type="NCBIfam" id="TIGR00500">
    <property type="entry name" value="met_pdase_I"/>
    <property type="match status" value="1"/>
</dbReference>
<feature type="binding site" evidence="6">
    <location>
        <position position="184"/>
    </location>
    <ligand>
        <name>a divalent metal cation</name>
        <dbReference type="ChEBI" id="CHEBI:60240"/>
        <label>2</label>
        <note>catalytic</note>
    </ligand>
</feature>
<dbReference type="SUPFAM" id="SSF55920">
    <property type="entry name" value="Creatinase/aminopeptidase"/>
    <property type="match status" value="1"/>
</dbReference>
<dbReference type="PRINTS" id="PR00599">
    <property type="entry name" value="MAPEPTIDASE"/>
</dbReference>
<comment type="subunit">
    <text evidence="6">Monomer.</text>
</comment>
<dbReference type="Gene3D" id="3.90.230.10">
    <property type="entry name" value="Creatinase/methionine aminopeptidase superfamily"/>
    <property type="match status" value="1"/>
</dbReference>
<dbReference type="PANTHER" id="PTHR43330:SF16">
    <property type="entry name" value="METHIONINE AMINOPEPTIDASE 2"/>
    <property type="match status" value="1"/>
</dbReference>
<feature type="binding site" evidence="6">
    <location>
        <position position="312"/>
    </location>
    <ligand>
        <name>a divalent metal cation</name>
        <dbReference type="ChEBI" id="CHEBI:60240"/>
        <label>1</label>
    </ligand>
</feature>
<dbReference type="eggNOG" id="COG0024">
    <property type="taxonomic scope" value="Bacteria"/>
</dbReference>
<evidence type="ECO:0000256" key="5">
    <source>
        <dbReference type="ARBA" id="ARBA00022801"/>
    </source>
</evidence>
<accession>J3JJP7</accession>
<feature type="domain" description="Peptidase M24" evidence="9">
    <location>
        <begin position="90"/>
        <end position="319"/>
    </location>
</feature>
<keyword evidence="5 6" id="KW-0378">Hydrolase</keyword>
<keyword evidence="4 6" id="KW-0479">Metal-binding</keyword>
<feature type="binding site" evidence="6">
    <location>
        <position position="173"/>
    </location>
    <ligand>
        <name>a divalent metal cation</name>
        <dbReference type="ChEBI" id="CHEBI:60240"/>
        <label>1</label>
    </ligand>
</feature>
<dbReference type="PANTHER" id="PTHR43330">
    <property type="entry name" value="METHIONINE AMINOPEPTIDASE"/>
    <property type="match status" value="1"/>
</dbReference>
<proteinExistence type="inferred from homology"/>
<dbReference type="PATRIC" id="fig|1115803.3.peg.1548"/>
<comment type="cofactor">
    <cofactor evidence="6">
        <name>Co(2+)</name>
        <dbReference type="ChEBI" id="CHEBI:48828"/>
    </cofactor>
    <cofactor evidence="6">
        <name>Zn(2+)</name>
        <dbReference type="ChEBI" id="CHEBI:29105"/>
    </cofactor>
    <cofactor evidence="6">
        <name>Mn(2+)</name>
        <dbReference type="ChEBI" id="CHEBI:29035"/>
    </cofactor>
    <cofactor evidence="6">
        <name>Fe(2+)</name>
        <dbReference type="ChEBI" id="CHEBI:29033"/>
    </cofactor>
    <text evidence="6">Binds 2 divalent metal cations per subunit. Has a high-affinity and a low affinity metal-binding site. The true nature of the physiological cofactor is under debate. The enzyme is active with cobalt, zinc, manganese or divalent iron ions. Most likely, methionine aminopeptidases function as mononuclear Fe(2+)-metalloproteases under physiological conditions, and the catalytically relevant metal-binding site has been assigned to the histidine-containing high-affinity site.</text>
</comment>
<feature type="binding site" evidence="6">
    <location>
        <position position="312"/>
    </location>
    <ligand>
        <name>a divalent metal cation</name>
        <dbReference type="ChEBI" id="CHEBI:60240"/>
        <label>2</label>
        <note>catalytic</note>
    </ligand>
</feature>
<sequence>MEEVLSASSERTKDESPESDVCSYADTMSSSASPAPSASLADRAPRGTLTPGTLSPERHVPASIERPEYMFHDGPERVTASEIKDAETIERIRVASRLAARALAEAAKAIAPEVTTDELDRIAHEYLCDHGAYPSCLGYMGFPKSICTSINEVICHGIPDSTRLNEGDLINLDVTAYIGGVHGDTNATYAVGEVDPETELLIDRTRTAMERGIKAVKPGREVNVIGRVIEAYAKRFDYGVVRDYTGHGVGEAFHSGLIIPHYDAAPLHDDVIETGMVFTIEPMLTLGSIDWEQWDDGWTVVTKDRSRTAQFEHTLVVTDDGAEILTLP</sequence>
<feature type="compositionally biased region" description="Low complexity" evidence="8">
    <location>
        <begin position="29"/>
        <end position="39"/>
    </location>
</feature>
<evidence type="ECO:0000256" key="7">
    <source>
        <dbReference type="RuleBase" id="RU003653"/>
    </source>
</evidence>
<dbReference type="InterPro" id="IPR000994">
    <property type="entry name" value="Pept_M24"/>
</dbReference>
<feature type="binding site" evidence="6">
    <location>
        <position position="156"/>
    </location>
    <ligand>
        <name>substrate</name>
    </ligand>
</feature>
<evidence type="ECO:0000313" key="11">
    <source>
        <dbReference type="Proteomes" id="UP000007814"/>
    </source>
</evidence>
<evidence type="ECO:0000259" key="9">
    <source>
        <dbReference type="Pfam" id="PF00557"/>
    </source>
</evidence>
<dbReference type="InterPro" id="IPR002467">
    <property type="entry name" value="Pept_M24A_MAP1"/>
</dbReference>
<comment type="similarity">
    <text evidence="6">Belongs to the peptidase M24A family. Methionine aminopeptidase type 1 subfamily.</text>
</comment>
<name>J3JJP7_ACTNH</name>
<dbReference type="InterPro" id="IPR036005">
    <property type="entry name" value="Creatinase/aminopeptidase-like"/>
</dbReference>
<dbReference type="MEROPS" id="M24.A06"/>
<dbReference type="HAMAP" id="MF_01974">
    <property type="entry name" value="MetAP_1"/>
    <property type="match status" value="1"/>
</dbReference>
<dbReference type="GO" id="GO:0046872">
    <property type="term" value="F:metal ion binding"/>
    <property type="evidence" value="ECO:0007669"/>
    <property type="project" value="UniProtKB-UniRule"/>
</dbReference>
<dbReference type="PROSITE" id="PS00680">
    <property type="entry name" value="MAP_1"/>
    <property type="match status" value="1"/>
</dbReference>
<comment type="caution">
    <text evidence="10">The sequence shown here is derived from an EMBL/GenBank/DDBJ whole genome shotgun (WGS) entry which is preliminary data.</text>
</comment>
<dbReference type="GO" id="GO:0005829">
    <property type="term" value="C:cytosol"/>
    <property type="evidence" value="ECO:0007669"/>
    <property type="project" value="TreeGrafter"/>
</dbReference>
<feature type="region of interest" description="Disordered" evidence="8">
    <location>
        <begin position="1"/>
        <end position="62"/>
    </location>
</feature>
<feature type="binding site" evidence="6">
    <location>
        <position position="247"/>
    </location>
    <ligand>
        <name>a divalent metal cation</name>
        <dbReference type="ChEBI" id="CHEBI:60240"/>
        <label>2</label>
        <note>catalytic</note>
    </ligand>
</feature>
<dbReference type="EC" id="3.4.11.18" evidence="6 7"/>
<comment type="function">
    <text evidence="1 6">Removes the N-terminal methionine from nascent proteins. The N-terminal methionine is often cleaved when the second residue in the primary sequence is small and uncharged (Met-Ala-, Cys, Gly, Pro, Ser, Thr, or Val). Requires deformylation of the N(alpha)-formylated initiator methionine before it can be hydrolyzed.</text>
</comment>
<keyword evidence="2 6" id="KW-0031">Aminopeptidase</keyword>
<evidence type="ECO:0000313" key="10">
    <source>
        <dbReference type="EMBL" id="EJN84616.1"/>
    </source>
</evidence>
<evidence type="ECO:0000256" key="4">
    <source>
        <dbReference type="ARBA" id="ARBA00022723"/>
    </source>
</evidence>
<keyword evidence="3 6" id="KW-0645">Protease</keyword>
<gene>
    <name evidence="10" type="primary">map_1</name>
    <name evidence="6" type="synonym">map</name>
    <name evidence="10" type="ORF">HMPREF1129_0495</name>
</gene>
<organism evidence="10 11">
    <name type="scientific">Actinomyces naeslundii (strain ATCC 12104 / DSM 43013 / CCUG 2238 / JCM 8349 / NCTC 10301 / Howell 279)</name>
    <dbReference type="NCBI Taxonomy" id="1115803"/>
    <lineage>
        <taxon>Bacteria</taxon>
        <taxon>Bacillati</taxon>
        <taxon>Actinomycetota</taxon>
        <taxon>Actinomycetes</taxon>
        <taxon>Actinomycetales</taxon>
        <taxon>Actinomycetaceae</taxon>
        <taxon>Actinomyces</taxon>
    </lineage>
</organism>
<dbReference type="AlphaFoldDB" id="J3JJP7"/>
<evidence type="ECO:0000256" key="3">
    <source>
        <dbReference type="ARBA" id="ARBA00022670"/>
    </source>
</evidence>
<feature type="binding site" evidence="6">
    <location>
        <position position="281"/>
    </location>
    <ligand>
        <name>a divalent metal cation</name>
        <dbReference type="ChEBI" id="CHEBI:60240"/>
        <label>2</label>
        <note>catalytic</note>
    </ligand>
</feature>
<evidence type="ECO:0000256" key="6">
    <source>
        <dbReference type="HAMAP-Rule" id="MF_01974"/>
    </source>
</evidence>
<feature type="binding site" evidence="6">
    <location>
        <position position="254"/>
    </location>
    <ligand>
        <name>substrate</name>
    </ligand>
</feature>
<dbReference type="InterPro" id="IPR001714">
    <property type="entry name" value="Pept_M24_MAP"/>
</dbReference>
<dbReference type="Pfam" id="PF00557">
    <property type="entry name" value="Peptidase_M24"/>
    <property type="match status" value="1"/>
</dbReference>
<evidence type="ECO:0000256" key="8">
    <source>
        <dbReference type="SAM" id="MobiDB-lite"/>
    </source>
</evidence>
<reference evidence="10 11" key="1">
    <citation type="submission" date="2012-07" db="EMBL/GenBank/DDBJ databases">
        <authorList>
            <person name="Durkin A.S."/>
            <person name="McCorrison J."/>
            <person name="Torralba M."/>
            <person name="Gillis M."/>
            <person name="Methe B."/>
            <person name="Sutton G."/>
            <person name="Nelson K.E."/>
        </authorList>
    </citation>
    <scope>NUCLEOTIDE SEQUENCE [LARGE SCALE GENOMIC DNA]</scope>
    <source>
        <strain evidence="11">ATCC 12104 / DSM 43013 / CCUG 2238 / JCM 8349 / NCTC 10301 / Howell 279</strain>
    </source>
</reference>
<evidence type="ECO:0000256" key="2">
    <source>
        <dbReference type="ARBA" id="ARBA00022438"/>
    </source>
</evidence>
<comment type="catalytic activity">
    <reaction evidence="6 7">
        <text>Release of N-terminal amino acids, preferentially methionine, from peptides and arylamides.</text>
        <dbReference type="EC" id="3.4.11.18"/>
    </reaction>
</comment>
<protein>
    <recommendedName>
        <fullName evidence="6 7">Methionine aminopeptidase</fullName>
        <shortName evidence="6">MAP</shortName>
        <shortName evidence="6">MetAP</shortName>
        <ecNumber evidence="6 7">3.4.11.18</ecNumber>
    </recommendedName>
    <alternativeName>
        <fullName evidence="6">Peptidase M</fullName>
    </alternativeName>
</protein>
<dbReference type="GO" id="GO:0006508">
    <property type="term" value="P:proteolysis"/>
    <property type="evidence" value="ECO:0007669"/>
    <property type="project" value="UniProtKB-KW"/>
</dbReference>